<sequence length="63" mass="7296">MQGLDVVGPVILEQELVKDRNRRVYIIKQYKQREKKLIHVSICHMRENGSVECDVMPVASAIM</sequence>
<protein>
    <submittedName>
        <fullName evidence="1">Uncharacterized protein</fullName>
    </submittedName>
</protein>
<dbReference type="Proteomes" id="UP001055114">
    <property type="component" value="Unassembled WGS sequence"/>
</dbReference>
<reference evidence="1" key="1">
    <citation type="submission" date="2022-01" db="EMBL/GenBank/DDBJ databases">
        <title>Novel bile acid biosynthetic pathways are enriched in the microbiome of centenarians.</title>
        <authorList>
            <person name="Sato Y."/>
            <person name="Atarashi K."/>
            <person name="Plichta R.D."/>
            <person name="Arai Y."/>
            <person name="Sasajima S."/>
            <person name="Kearney M.S."/>
            <person name="Suda W."/>
            <person name="Takeshita K."/>
            <person name="Sasaki T."/>
            <person name="Okamoto S."/>
            <person name="Skelly N.A."/>
            <person name="Okamura Y."/>
            <person name="Vlamakis H."/>
            <person name="Li Y."/>
            <person name="Tanoue T."/>
            <person name="Takei H."/>
            <person name="Nittono H."/>
            <person name="Narushima S."/>
            <person name="Irie J."/>
            <person name="Itoh H."/>
            <person name="Moriya K."/>
            <person name="Sugiura Y."/>
            <person name="Suematsu M."/>
            <person name="Moritoki N."/>
            <person name="Shibata S."/>
            <person name="Littman R.D."/>
            <person name="Fischbach A.M."/>
            <person name="Uwamino Y."/>
            <person name="Inoue T."/>
            <person name="Honda A."/>
            <person name="Hattori M."/>
            <person name="Murai T."/>
            <person name="Xavier J.R."/>
            <person name="Hirose N."/>
            <person name="Honda K."/>
        </authorList>
    </citation>
    <scope>NUCLEOTIDE SEQUENCE</scope>
    <source>
        <strain evidence="1">CE91-St3</strain>
    </source>
</reference>
<name>A0AA37KBQ9_9BACT</name>
<dbReference type="EMBL" id="BQNZ01000001">
    <property type="protein sequence ID" value="GKH71352.1"/>
    <property type="molecule type" value="Genomic_DNA"/>
</dbReference>
<gene>
    <name evidence="1" type="ORF">CE91St3_12150</name>
</gene>
<proteinExistence type="predicted"/>
<comment type="caution">
    <text evidence="1">The sequence shown here is derived from an EMBL/GenBank/DDBJ whole genome shotgun (WGS) entry which is preliminary data.</text>
</comment>
<evidence type="ECO:0000313" key="2">
    <source>
        <dbReference type="Proteomes" id="UP001055114"/>
    </source>
</evidence>
<accession>A0AA37KBQ9</accession>
<organism evidence="1 2">
    <name type="scientific">Parabacteroides merdae</name>
    <dbReference type="NCBI Taxonomy" id="46503"/>
    <lineage>
        <taxon>Bacteria</taxon>
        <taxon>Pseudomonadati</taxon>
        <taxon>Bacteroidota</taxon>
        <taxon>Bacteroidia</taxon>
        <taxon>Bacteroidales</taxon>
        <taxon>Tannerellaceae</taxon>
        <taxon>Parabacteroides</taxon>
    </lineage>
</organism>
<dbReference type="AlphaFoldDB" id="A0AA37KBQ9"/>
<evidence type="ECO:0000313" key="1">
    <source>
        <dbReference type="EMBL" id="GKH71352.1"/>
    </source>
</evidence>